<feature type="domain" description="HTH marR-type" evidence="1">
    <location>
        <begin position="55"/>
        <end position="81"/>
    </location>
</feature>
<dbReference type="Pfam" id="PF01047">
    <property type="entry name" value="MarR"/>
    <property type="match status" value="1"/>
</dbReference>
<reference evidence="3" key="1">
    <citation type="submission" date="2022-07" db="EMBL/GenBank/DDBJ databases">
        <authorList>
            <person name="Kouya T."/>
            <person name="Ishiyama Y."/>
        </authorList>
    </citation>
    <scope>NUCLEOTIDE SEQUENCE</scope>
    <source>
        <strain evidence="3">WR16-4</strain>
    </source>
</reference>
<protein>
    <submittedName>
        <fullName evidence="3">Uncharacterized protein</fullName>
    </submittedName>
</protein>
<dbReference type="AlphaFoldDB" id="A0A9W6ETI1"/>
<sequence length="293" mass="34315">MRSYLKQYLEFEESGLKPSEVSVLVHLYDRMNLSIRNDSFYDKKYNASYVIYPRTELARRMNINPSTITRTIKKLVKKGWIIIKKQFNAPNKFFLPHFILPESYTAQNTTSKSAKCNSNQTDYNHTNKCTSETEVTKNVEKNSEQSNFNEKFKEDAVNTLGRALHEQTGLSKRVVDTIIRYSFNSKKTLYKYASLIFKAKKAGYYQAMRYNAHNRNNYGAFRFEVNPYLSDKLEFKLKDIIINARDKARNFYGYVFSSLVDWFTSRADQYMQEDATKCKDNGAIPIFRIGKNS</sequence>
<accession>A0A9W6ETI1</accession>
<dbReference type="GO" id="GO:0003700">
    <property type="term" value="F:DNA-binding transcription factor activity"/>
    <property type="evidence" value="ECO:0007669"/>
    <property type="project" value="InterPro"/>
</dbReference>
<dbReference type="EMBL" id="BRPL01000004">
    <property type="protein sequence ID" value="GLB47407.1"/>
    <property type="molecule type" value="Genomic_DNA"/>
</dbReference>
<dbReference type="SUPFAM" id="SSF46785">
    <property type="entry name" value="Winged helix' DNA-binding domain"/>
    <property type="match status" value="1"/>
</dbReference>
<dbReference type="InterPro" id="IPR036388">
    <property type="entry name" value="WH-like_DNA-bd_sf"/>
</dbReference>
<dbReference type="InterPro" id="IPR036390">
    <property type="entry name" value="WH_DNA-bd_sf"/>
</dbReference>
<dbReference type="RefSeq" id="WP_286136945.1">
    <property type="nucleotide sequence ID" value="NZ_BRPL01000004.1"/>
</dbReference>
<name>A0A9W6ETI1_9LACO</name>
<keyword evidence="4" id="KW-1185">Reference proteome</keyword>
<dbReference type="Gene3D" id="1.10.10.10">
    <property type="entry name" value="Winged helix-like DNA-binding domain superfamily/Winged helix DNA-binding domain"/>
    <property type="match status" value="1"/>
</dbReference>
<dbReference type="Pfam" id="PF18008">
    <property type="entry name" value="Bac_RepA_C"/>
    <property type="match status" value="1"/>
</dbReference>
<organism evidence="3 4">
    <name type="scientific">Philodulcilactobacillus myokoensis</name>
    <dbReference type="NCBI Taxonomy" id="2929573"/>
    <lineage>
        <taxon>Bacteria</taxon>
        <taxon>Bacillati</taxon>
        <taxon>Bacillota</taxon>
        <taxon>Bacilli</taxon>
        <taxon>Lactobacillales</taxon>
        <taxon>Lactobacillaceae</taxon>
        <taxon>Philodulcilactobacillus</taxon>
    </lineage>
</organism>
<evidence type="ECO:0000259" key="2">
    <source>
        <dbReference type="Pfam" id="PF18008"/>
    </source>
</evidence>
<evidence type="ECO:0000259" key="1">
    <source>
        <dbReference type="Pfam" id="PF01047"/>
    </source>
</evidence>
<reference evidence="3" key="2">
    <citation type="journal article" date="2023" name="PLoS ONE">
        <title>Philodulcilactobacillus myokoensis gen. nov., sp. nov., a fructophilic, acidophilic, and agar-phobic lactic acid bacterium isolated from fermented vegetable extracts.</title>
        <authorList>
            <person name="Kouya T."/>
            <person name="Ishiyama Y."/>
            <person name="Ohashi S."/>
            <person name="Kumakubo R."/>
            <person name="Yamazaki T."/>
            <person name="Otaki T."/>
        </authorList>
    </citation>
    <scope>NUCLEOTIDE SEQUENCE</scope>
    <source>
        <strain evidence="3">WR16-4</strain>
    </source>
</reference>
<gene>
    <name evidence="3" type="ORF">WR164_13860</name>
</gene>
<evidence type="ECO:0000313" key="3">
    <source>
        <dbReference type="EMBL" id="GLB47407.1"/>
    </source>
</evidence>
<feature type="domain" description="Replication initiator protein A C-terminal" evidence="2">
    <location>
        <begin position="170"/>
        <end position="265"/>
    </location>
</feature>
<comment type="caution">
    <text evidence="3">The sequence shown here is derived from an EMBL/GenBank/DDBJ whole genome shotgun (WGS) entry which is preliminary data.</text>
</comment>
<dbReference type="Proteomes" id="UP001144204">
    <property type="component" value="Unassembled WGS sequence"/>
</dbReference>
<proteinExistence type="predicted"/>
<evidence type="ECO:0000313" key="4">
    <source>
        <dbReference type="Proteomes" id="UP001144204"/>
    </source>
</evidence>
<dbReference type="InterPro" id="IPR000835">
    <property type="entry name" value="HTH_MarR-typ"/>
</dbReference>
<dbReference type="InterPro" id="IPR041151">
    <property type="entry name" value="Bac_RepA_C"/>
</dbReference>